<evidence type="ECO:0000256" key="5">
    <source>
        <dbReference type="ARBA" id="ARBA00023048"/>
    </source>
</evidence>
<proteinExistence type="inferred from homology"/>
<reference evidence="7 8" key="1">
    <citation type="submission" date="2024-02" db="EMBL/GenBank/DDBJ databases">
        <title>Identification of pathogenicity and growth-promoting function of Pseudomonas putida variant.</title>
        <authorList>
            <person name="Sun J."/>
        </authorList>
    </citation>
    <scope>NUCLEOTIDE SEQUENCE [LARGE SCALE GENOMIC DNA]</scope>
    <source>
        <strain evidence="7 8">A03</strain>
    </source>
</reference>
<evidence type="ECO:0000256" key="4">
    <source>
        <dbReference type="ARBA" id="ARBA00023025"/>
    </source>
</evidence>
<dbReference type="InterPro" id="IPR016128">
    <property type="entry name" value="Pyosin/cloacin_T_dom"/>
</dbReference>
<evidence type="ECO:0000256" key="1">
    <source>
        <dbReference type="ARBA" id="ARBA00009346"/>
    </source>
</evidence>
<name>A0ABU8QQE5_9PSED</name>
<evidence type="ECO:0000256" key="2">
    <source>
        <dbReference type="ARBA" id="ARBA00022529"/>
    </source>
</evidence>
<dbReference type="InterPro" id="IPR035900">
    <property type="entry name" value="Colicin_E_sf"/>
</dbReference>
<dbReference type="InterPro" id="IPR036302">
    <property type="entry name" value="Pyosin/cloacin_T_dom_sf"/>
</dbReference>
<sequence>MKPANQLIDYEENEFLSVVHAIWNVELPQPEHDLHIAHFNSIVAHPEGSDLLFCPQSSNFGVANSPATVIDTLKAWHQSQGRPAFKDPVLAPTIAPAAKTREQRASESSSLNLERARTLVAQVQAAEQQAAGHFAALEQQLAAELVHGSDALAALRSLESAQYQAKRSVDALKRQALPVRLAYEGAQRDASSRFLDSGIQALVLQVMTQGSQQHAVALASALERHPPLYQRGVERIERLEAQTATLAPGPLALKGAAHMAGLYPALLTAQGMSRDFAQQQYHLIKTFRSALAELHWQATSPQGEPGTQVPVLEFVFASPSEDPRFAVTVPLAELFEDDLLDWAELAQRGAKAMLPFRLFAAVQVTDGEPQSIGVKPFTHRSEVLMAQGHGAGVPVRAARWDEQLQAYVVGGELPGAPTLLWCAGEDAYAPVTTDRPASIGYLRLPPVPQARESAPAPSFNDCIVVFAPEANLSPVYVMFGNRRMQP</sequence>
<accession>A0ABU8QQE5</accession>
<keyword evidence="5" id="KW-0078">Bacteriocin</keyword>
<protein>
    <submittedName>
        <fullName evidence="7">Bacteriocin immunity protein</fullName>
    </submittedName>
</protein>
<dbReference type="Gene3D" id="1.10.1200.20">
    <property type="entry name" value="Colicin E immunity protein"/>
    <property type="match status" value="1"/>
</dbReference>
<keyword evidence="8" id="KW-1185">Reference proteome</keyword>
<dbReference type="Pfam" id="PF01320">
    <property type="entry name" value="Colicin_Pyocin"/>
    <property type="match status" value="1"/>
</dbReference>
<dbReference type="Proteomes" id="UP001380290">
    <property type="component" value="Unassembled WGS sequence"/>
</dbReference>
<dbReference type="PRINTS" id="PR01299">
    <property type="entry name" value="PYOCIN"/>
</dbReference>
<gene>
    <name evidence="7" type="ORF">V7S98_06495</name>
</gene>
<keyword evidence="2" id="KW-0929">Antimicrobial</keyword>
<keyword evidence="4" id="KW-0079">Bacteriocin immunity</keyword>
<evidence type="ECO:0000259" key="6">
    <source>
        <dbReference type="Pfam" id="PF06958"/>
    </source>
</evidence>
<dbReference type="EMBL" id="JBBHLC010000010">
    <property type="protein sequence ID" value="MEJ5862874.1"/>
    <property type="molecule type" value="Genomic_DNA"/>
</dbReference>
<dbReference type="SUPFAM" id="SSF47345">
    <property type="entry name" value="Colicin E immunity proteins"/>
    <property type="match status" value="1"/>
</dbReference>
<dbReference type="SUPFAM" id="SSF69369">
    <property type="entry name" value="Cloacin translocation domain"/>
    <property type="match status" value="1"/>
</dbReference>
<dbReference type="RefSeq" id="WP_339598660.1">
    <property type="nucleotide sequence ID" value="NZ_JBBHLC010000010.1"/>
</dbReference>
<dbReference type="InterPro" id="IPR000290">
    <property type="entry name" value="Colicin_pyocin"/>
</dbReference>
<comment type="caution">
    <text evidence="7">The sequence shown here is derived from an EMBL/GenBank/DDBJ whole genome shotgun (WGS) entry which is preliminary data.</text>
</comment>
<keyword evidence="3" id="KW-0044">Antibiotic</keyword>
<evidence type="ECO:0000256" key="3">
    <source>
        <dbReference type="ARBA" id="ARBA00023022"/>
    </source>
</evidence>
<dbReference type="CDD" id="cd16363">
    <property type="entry name" value="Col_Im_like"/>
    <property type="match status" value="1"/>
</dbReference>
<organism evidence="7 8">
    <name type="scientific">Pseudomonas farsensis</name>
    <dbReference type="NCBI Taxonomy" id="2745492"/>
    <lineage>
        <taxon>Bacteria</taxon>
        <taxon>Pseudomonadati</taxon>
        <taxon>Pseudomonadota</taxon>
        <taxon>Gammaproteobacteria</taxon>
        <taxon>Pseudomonadales</taxon>
        <taxon>Pseudomonadaceae</taxon>
        <taxon>Pseudomonas</taxon>
    </lineage>
</organism>
<evidence type="ECO:0000313" key="8">
    <source>
        <dbReference type="Proteomes" id="UP001380290"/>
    </source>
</evidence>
<comment type="similarity">
    <text evidence="1">Belongs to the colicins ColE2/ColE8/ColE9 and pyocins S1/S2 family.</text>
</comment>
<evidence type="ECO:0000313" key="7">
    <source>
        <dbReference type="EMBL" id="MEJ5862874.1"/>
    </source>
</evidence>
<feature type="domain" description="Pyosin/cloacin translocation" evidence="6">
    <location>
        <begin position="343"/>
        <end position="478"/>
    </location>
</feature>
<dbReference type="Pfam" id="PF06958">
    <property type="entry name" value="Pyocin_S"/>
    <property type="match status" value="1"/>
</dbReference>